<gene>
    <name evidence="2" type="ORF">ACFO3I_00655</name>
</gene>
<comment type="caution">
    <text evidence="2">The sequence shown here is derived from an EMBL/GenBank/DDBJ whole genome shotgun (WGS) entry which is preliminary data.</text>
</comment>
<reference evidence="3" key="1">
    <citation type="journal article" date="2019" name="Int. J. Syst. Evol. Microbiol.">
        <title>The Global Catalogue of Microorganisms (GCM) 10K type strain sequencing project: providing services to taxonomists for standard genome sequencing and annotation.</title>
        <authorList>
            <consortium name="The Broad Institute Genomics Platform"/>
            <consortium name="The Broad Institute Genome Sequencing Center for Infectious Disease"/>
            <person name="Wu L."/>
            <person name="Ma J."/>
        </authorList>
    </citation>
    <scope>NUCLEOTIDE SEQUENCE [LARGE SCALE GENOMIC DNA]</scope>
    <source>
        <strain evidence="3">DT28</strain>
    </source>
</reference>
<sequence length="704" mass="76136">MAHQWRFFRSGGFDQVRLDKIEDWQHLHELDPKLWAALSCPVKGLEFDERTLSYLDSDADGKVRIDEVRSAVRWALSVLKHPAVLLSGDELPLSAIDDGTEQGRKLLASAQRMLTNLGKAEASALTVADTADMASIFPPDQLNGDGVITAALSSSEPLTQLITAIHSCGWQVQDRSGMAGIDQPLLDQFVAAGQAYRGWLDAADAVSAVAGEQTAELYQLVQALDAKVADFFTRCQLAAYDANATEPLNAALADYAALSRQLLNADSADASHLPLARISAEALLPLTAGVHPHWADKLARLAALAKPVWKTAKEINASKWQQLKDTLKPYADWKAAEPQSPVASLDALVLRACLEETVLAEATALIAQDLARQSEAESVLEVDKLIRYQRYLRDLLHNFVNLQSFYSLKQPAIFQNGRLYIDGRSCDLCIEVHDAGKHAKVAGLSGAYLLYMDCSRKGSAEKKSIVAAMTAGDAGNLMVGRNGVYYDAKGQDWDATVSRIVENPISIREAFFTPYRRIGRMISDQIQKFAASKDKEIETKSAAGVGDAAKVAETAAKPAAPFDVAKFAGIFAAIGLALGALGTALATVFSSFLGLSWWQMPLALAGIALMISGPAMLLAWFKLRERNLAPLLDANGWALNTNAKLSIPFGTRLTALAQLPAGSSRSMADPYENKSHIGLYLTLLVLACLAGWAWQAGLFARWLG</sequence>
<evidence type="ECO:0008006" key="4">
    <source>
        <dbReference type="Google" id="ProtNLM"/>
    </source>
</evidence>
<evidence type="ECO:0000256" key="1">
    <source>
        <dbReference type="SAM" id="Phobius"/>
    </source>
</evidence>
<keyword evidence="3" id="KW-1185">Reference proteome</keyword>
<organism evidence="2 3">
    <name type="scientific">Rheinheimera marina</name>
    <dbReference type="NCBI Taxonomy" id="1774958"/>
    <lineage>
        <taxon>Bacteria</taxon>
        <taxon>Pseudomonadati</taxon>
        <taxon>Pseudomonadota</taxon>
        <taxon>Gammaproteobacteria</taxon>
        <taxon>Chromatiales</taxon>
        <taxon>Chromatiaceae</taxon>
        <taxon>Rheinheimera</taxon>
    </lineage>
</organism>
<keyword evidence="1" id="KW-0472">Membrane</keyword>
<feature type="transmembrane region" description="Helical" evidence="1">
    <location>
        <begin position="677"/>
        <end position="694"/>
    </location>
</feature>
<keyword evidence="1" id="KW-1133">Transmembrane helix</keyword>
<protein>
    <recommendedName>
        <fullName evidence="4">EF-hand domain-containing protein</fullName>
    </recommendedName>
</protein>
<evidence type="ECO:0000313" key="3">
    <source>
        <dbReference type="Proteomes" id="UP001595962"/>
    </source>
</evidence>
<feature type="transmembrane region" description="Helical" evidence="1">
    <location>
        <begin position="598"/>
        <end position="621"/>
    </location>
</feature>
<dbReference type="EMBL" id="JBHSGB010000001">
    <property type="protein sequence ID" value="MFC4653522.1"/>
    <property type="molecule type" value="Genomic_DNA"/>
</dbReference>
<evidence type="ECO:0000313" key="2">
    <source>
        <dbReference type="EMBL" id="MFC4653522.1"/>
    </source>
</evidence>
<proteinExistence type="predicted"/>
<dbReference type="Proteomes" id="UP001595962">
    <property type="component" value="Unassembled WGS sequence"/>
</dbReference>
<feature type="transmembrane region" description="Helical" evidence="1">
    <location>
        <begin position="567"/>
        <end position="592"/>
    </location>
</feature>
<name>A0ABV9JFS9_9GAMM</name>
<keyword evidence="1" id="KW-0812">Transmembrane</keyword>
<dbReference type="RefSeq" id="WP_377330885.1">
    <property type="nucleotide sequence ID" value="NZ_JBHSGB010000001.1"/>
</dbReference>
<accession>A0ABV9JFS9</accession>